<name>A0A3E0EP58_9FLAO</name>
<proteinExistence type="predicted"/>
<evidence type="ECO:0000313" key="1">
    <source>
        <dbReference type="EMBL" id="REG99139.1"/>
    </source>
</evidence>
<evidence type="ECO:0000313" key="2">
    <source>
        <dbReference type="Proteomes" id="UP000257136"/>
    </source>
</evidence>
<dbReference type="Proteomes" id="UP000257136">
    <property type="component" value="Unassembled WGS sequence"/>
</dbReference>
<sequence length="58" mass="6474">MKTIMTSGIKDGMFLLSTETAIVSNHLIKKETAIKMDSQAPIIESIFETIVEPIIYKC</sequence>
<dbReference type="RefSeq" id="WP_170141452.1">
    <property type="nucleotide sequence ID" value="NZ_QUNI01000005.1"/>
</dbReference>
<protein>
    <submittedName>
        <fullName evidence="1">Uncharacterized protein</fullName>
    </submittedName>
</protein>
<organism evidence="1 2">
    <name type="scientific">Flavobacterium aquicola</name>
    <dbReference type="NCBI Taxonomy" id="1682742"/>
    <lineage>
        <taxon>Bacteria</taxon>
        <taxon>Pseudomonadati</taxon>
        <taxon>Bacteroidota</taxon>
        <taxon>Flavobacteriia</taxon>
        <taxon>Flavobacteriales</taxon>
        <taxon>Flavobacteriaceae</taxon>
        <taxon>Flavobacterium</taxon>
    </lineage>
</organism>
<dbReference type="AlphaFoldDB" id="A0A3E0EP58"/>
<reference evidence="1 2" key="1">
    <citation type="submission" date="2018-08" db="EMBL/GenBank/DDBJ databases">
        <title>Genomic Encyclopedia of Archaeal and Bacterial Type Strains, Phase II (KMG-II): from individual species to whole genera.</title>
        <authorList>
            <person name="Goeker M."/>
        </authorList>
    </citation>
    <scope>NUCLEOTIDE SEQUENCE [LARGE SCALE GENOMIC DNA]</scope>
    <source>
        <strain evidence="1 2">DSM 100880</strain>
    </source>
</reference>
<comment type="caution">
    <text evidence="1">The sequence shown here is derived from an EMBL/GenBank/DDBJ whole genome shotgun (WGS) entry which is preliminary data.</text>
</comment>
<dbReference type="EMBL" id="QUNI01000005">
    <property type="protein sequence ID" value="REG99139.1"/>
    <property type="molecule type" value="Genomic_DNA"/>
</dbReference>
<gene>
    <name evidence="1" type="ORF">C8P67_105311</name>
</gene>
<keyword evidence="2" id="KW-1185">Reference proteome</keyword>
<accession>A0A3E0EP58</accession>